<feature type="compositionally biased region" description="Basic and acidic residues" evidence="1">
    <location>
        <begin position="94"/>
        <end position="103"/>
    </location>
</feature>
<keyword evidence="3" id="KW-1185">Reference proteome</keyword>
<evidence type="ECO:0000313" key="3">
    <source>
        <dbReference type="Proteomes" id="UP001178508"/>
    </source>
</evidence>
<accession>A0AAV1FI22</accession>
<evidence type="ECO:0000313" key="2">
    <source>
        <dbReference type="EMBL" id="CAJ1061057.1"/>
    </source>
</evidence>
<feature type="compositionally biased region" description="Basic residues" evidence="1">
    <location>
        <begin position="112"/>
        <end position="121"/>
    </location>
</feature>
<dbReference type="AlphaFoldDB" id="A0AAV1FI22"/>
<organism evidence="2 3">
    <name type="scientific">Xyrichtys novacula</name>
    <name type="common">Pearly razorfish</name>
    <name type="synonym">Hemipteronotus novacula</name>
    <dbReference type="NCBI Taxonomy" id="13765"/>
    <lineage>
        <taxon>Eukaryota</taxon>
        <taxon>Metazoa</taxon>
        <taxon>Chordata</taxon>
        <taxon>Craniata</taxon>
        <taxon>Vertebrata</taxon>
        <taxon>Euteleostomi</taxon>
        <taxon>Actinopterygii</taxon>
        <taxon>Neopterygii</taxon>
        <taxon>Teleostei</taxon>
        <taxon>Neoteleostei</taxon>
        <taxon>Acanthomorphata</taxon>
        <taxon>Eupercaria</taxon>
        <taxon>Labriformes</taxon>
        <taxon>Labridae</taxon>
        <taxon>Xyrichtys</taxon>
    </lineage>
</organism>
<protein>
    <submittedName>
        <fullName evidence="2">Unnamed protein product</fullName>
    </submittedName>
</protein>
<name>A0AAV1FI22_XYRNO</name>
<dbReference type="EMBL" id="OY660870">
    <property type="protein sequence ID" value="CAJ1061057.1"/>
    <property type="molecule type" value="Genomic_DNA"/>
</dbReference>
<gene>
    <name evidence="2" type="ORF">XNOV1_A033280</name>
</gene>
<dbReference type="Proteomes" id="UP001178508">
    <property type="component" value="Chromosome 7"/>
</dbReference>
<evidence type="ECO:0000256" key="1">
    <source>
        <dbReference type="SAM" id="MobiDB-lite"/>
    </source>
</evidence>
<proteinExistence type="predicted"/>
<feature type="region of interest" description="Disordered" evidence="1">
    <location>
        <begin position="94"/>
        <end position="121"/>
    </location>
</feature>
<sequence length="121" mass="13811">MAGVQILRRQGRVVSSSLHKPSAADMGVVRGVTEHSNWTSQTLKEASAGLPLMLPDLASGTERKCCRTRRGHRPSWPRSACQPADCGRKERMIRERRERERNPGVHQEGNCKRNRRRERNK</sequence>
<feature type="region of interest" description="Disordered" evidence="1">
    <location>
        <begin position="68"/>
        <end position="87"/>
    </location>
</feature>
<reference evidence="2" key="1">
    <citation type="submission" date="2023-08" db="EMBL/GenBank/DDBJ databases">
        <authorList>
            <person name="Alioto T."/>
            <person name="Alioto T."/>
            <person name="Gomez Garrido J."/>
        </authorList>
    </citation>
    <scope>NUCLEOTIDE SEQUENCE</scope>
</reference>